<dbReference type="RefSeq" id="XP_024750709.1">
    <property type="nucleotide sequence ID" value="XM_024893348.1"/>
</dbReference>
<protein>
    <submittedName>
        <fullName evidence="1">Uncharacterized protein</fullName>
    </submittedName>
</protein>
<name>A0A2T4BDX1_9HYPO</name>
<keyword evidence="2" id="KW-1185">Reference proteome</keyword>
<evidence type="ECO:0000313" key="2">
    <source>
        <dbReference type="Proteomes" id="UP000241546"/>
    </source>
</evidence>
<proteinExistence type="predicted"/>
<dbReference type="Proteomes" id="UP000241546">
    <property type="component" value="Unassembled WGS sequence"/>
</dbReference>
<reference evidence="2" key="1">
    <citation type="submission" date="2016-07" db="EMBL/GenBank/DDBJ databases">
        <title>Multiple horizontal gene transfer events from other fungi enriched the ability of initially mycotrophic Trichoderma (Ascomycota) to feed on dead plant biomass.</title>
        <authorList>
            <consortium name="DOE Joint Genome Institute"/>
            <person name="Atanasova L."/>
            <person name="Chenthamara K."/>
            <person name="Zhang J."/>
            <person name="Grujic M."/>
            <person name="Henrissat B."/>
            <person name="Kuo A."/>
            <person name="Aerts A."/>
            <person name="Salamov A."/>
            <person name="Lipzen A."/>
            <person name="Labutti K."/>
            <person name="Barry K."/>
            <person name="Miao Y."/>
            <person name="Rahimi M.J."/>
            <person name="Shen Q."/>
            <person name="Grigoriev I.V."/>
            <person name="Kubicek C.P."/>
            <person name="Druzhinina I.S."/>
        </authorList>
    </citation>
    <scope>NUCLEOTIDE SEQUENCE [LARGE SCALE GENOMIC DNA]</scope>
    <source>
        <strain evidence="2">TUCIM 6016</strain>
    </source>
</reference>
<gene>
    <name evidence="1" type="ORF">BBK36DRAFT_1140037</name>
</gene>
<dbReference type="EMBL" id="KZ680211">
    <property type="protein sequence ID" value="PTB67389.1"/>
    <property type="molecule type" value="Genomic_DNA"/>
</dbReference>
<dbReference type="AlphaFoldDB" id="A0A2T4BDX1"/>
<accession>A0A2T4BDX1</accession>
<sequence>MEFFTVESELRVMYKVRSCPDVSNRRLILYFGTSVIAIGSNDRDTSLEATKALLHSTSACTTPYWAPNGLVRTSTPQRGNGSIGMSKATIVETAKWLRSEAGASSWPGHLAITDVAAAKDVFVSLAMPNTSSSLSPSSPANPRGLPLNWSTGGKCRLLTDALAETPRRFRDLNQQARVVYDDSTRLNNCLMLASGKQ</sequence>
<organism evidence="1 2">
    <name type="scientific">Trichoderma citrinoviride</name>
    <dbReference type="NCBI Taxonomy" id="58853"/>
    <lineage>
        <taxon>Eukaryota</taxon>
        <taxon>Fungi</taxon>
        <taxon>Dikarya</taxon>
        <taxon>Ascomycota</taxon>
        <taxon>Pezizomycotina</taxon>
        <taxon>Sordariomycetes</taxon>
        <taxon>Hypocreomycetidae</taxon>
        <taxon>Hypocreales</taxon>
        <taxon>Hypocreaceae</taxon>
        <taxon>Trichoderma</taxon>
    </lineage>
</organism>
<dbReference type="GeneID" id="36601466"/>
<evidence type="ECO:0000313" key="1">
    <source>
        <dbReference type="EMBL" id="PTB67389.1"/>
    </source>
</evidence>